<keyword evidence="11" id="KW-1185">Reference proteome</keyword>
<name>A0A839SSS8_9PROT</name>
<comment type="caution">
    <text evidence="10">The sequence shown here is derived from an EMBL/GenBank/DDBJ whole genome shotgun (WGS) entry which is preliminary data.</text>
</comment>
<keyword evidence="6 8" id="KW-1133">Transmembrane helix</keyword>
<dbReference type="GO" id="GO:0009103">
    <property type="term" value="P:lipopolysaccharide biosynthetic process"/>
    <property type="evidence" value="ECO:0007669"/>
    <property type="project" value="UniProtKB-ARBA"/>
</dbReference>
<feature type="transmembrane region" description="Helical" evidence="8">
    <location>
        <begin position="91"/>
        <end position="110"/>
    </location>
</feature>
<dbReference type="Proteomes" id="UP000581135">
    <property type="component" value="Unassembled WGS sequence"/>
</dbReference>
<keyword evidence="3" id="KW-0328">Glycosyltransferase</keyword>
<accession>A0A839SSS8</accession>
<proteinExistence type="predicted"/>
<evidence type="ECO:0000256" key="3">
    <source>
        <dbReference type="ARBA" id="ARBA00022676"/>
    </source>
</evidence>
<dbReference type="Pfam" id="PF13231">
    <property type="entry name" value="PMT_2"/>
    <property type="match status" value="1"/>
</dbReference>
<gene>
    <name evidence="10" type="ORF">FHR98_001042</name>
</gene>
<feature type="transmembrane region" description="Helical" evidence="8">
    <location>
        <begin position="344"/>
        <end position="370"/>
    </location>
</feature>
<reference evidence="10 11" key="1">
    <citation type="submission" date="2020-08" db="EMBL/GenBank/DDBJ databases">
        <title>Genomic Encyclopedia of Type Strains, Phase III (KMG-III): the genomes of soil and plant-associated and newly described type strains.</title>
        <authorList>
            <person name="Whitman W."/>
        </authorList>
    </citation>
    <scope>NUCLEOTIDE SEQUENCE [LARGE SCALE GENOMIC DNA]</scope>
    <source>
        <strain evidence="10 11">CECT 8803</strain>
    </source>
</reference>
<feature type="transmembrane region" description="Helical" evidence="8">
    <location>
        <begin position="273"/>
        <end position="290"/>
    </location>
</feature>
<evidence type="ECO:0000313" key="10">
    <source>
        <dbReference type="EMBL" id="MBB3064770.1"/>
    </source>
</evidence>
<dbReference type="PANTHER" id="PTHR33908:SF11">
    <property type="entry name" value="MEMBRANE PROTEIN"/>
    <property type="match status" value="1"/>
</dbReference>
<evidence type="ECO:0000256" key="6">
    <source>
        <dbReference type="ARBA" id="ARBA00022989"/>
    </source>
</evidence>
<feature type="transmembrane region" description="Helical" evidence="8">
    <location>
        <begin position="168"/>
        <end position="186"/>
    </location>
</feature>
<dbReference type="PANTHER" id="PTHR33908">
    <property type="entry name" value="MANNOSYLTRANSFERASE YKCB-RELATED"/>
    <property type="match status" value="1"/>
</dbReference>
<feature type="transmembrane region" description="Helical" evidence="8">
    <location>
        <begin position="221"/>
        <end position="240"/>
    </location>
</feature>
<evidence type="ECO:0000256" key="1">
    <source>
        <dbReference type="ARBA" id="ARBA00004651"/>
    </source>
</evidence>
<dbReference type="GO" id="GO:0016763">
    <property type="term" value="F:pentosyltransferase activity"/>
    <property type="evidence" value="ECO:0007669"/>
    <property type="project" value="TreeGrafter"/>
</dbReference>
<feature type="transmembrane region" description="Helical" evidence="8">
    <location>
        <begin position="117"/>
        <end position="137"/>
    </location>
</feature>
<dbReference type="EMBL" id="JACHXA010000002">
    <property type="protein sequence ID" value="MBB3064770.1"/>
    <property type="molecule type" value="Genomic_DNA"/>
</dbReference>
<dbReference type="InterPro" id="IPR050297">
    <property type="entry name" value="LipidA_mod_glycosyltrf_83"/>
</dbReference>
<comment type="subcellular location">
    <subcellularLocation>
        <location evidence="1">Cell membrane</location>
        <topology evidence="1">Multi-pass membrane protein</topology>
    </subcellularLocation>
</comment>
<evidence type="ECO:0000256" key="5">
    <source>
        <dbReference type="ARBA" id="ARBA00022692"/>
    </source>
</evidence>
<feature type="transmembrane region" description="Helical" evidence="8">
    <location>
        <begin position="310"/>
        <end position="332"/>
    </location>
</feature>
<dbReference type="InterPro" id="IPR038731">
    <property type="entry name" value="RgtA/B/C-like"/>
</dbReference>
<dbReference type="GO" id="GO:0005886">
    <property type="term" value="C:plasma membrane"/>
    <property type="evidence" value="ECO:0007669"/>
    <property type="project" value="UniProtKB-SubCell"/>
</dbReference>
<feature type="transmembrane region" description="Helical" evidence="8">
    <location>
        <begin position="246"/>
        <end position="266"/>
    </location>
</feature>
<keyword evidence="4" id="KW-0808">Transferase</keyword>
<feature type="domain" description="Glycosyltransferase RgtA/B/C/D-like" evidence="9">
    <location>
        <begin position="87"/>
        <end position="221"/>
    </location>
</feature>
<protein>
    <recommendedName>
        <fullName evidence="9">Glycosyltransferase RgtA/B/C/D-like domain-containing protein</fullName>
    </recommendedName>
</protein>
<feature type="transmembrane region" description="Helical" evidence="8">
    <location>
        <begin position="409"/>
        <end position="427"/>
    </location>
</feature>
<organism evidence="10 11">
    <name type="scientific">Limibacillus halophilus</name>
    <dbReference type="NCBI Taxonomy" id="1579333"/>
    <lineage>
        <taxon>Bacteria</taxon>
        <taxon>Pseudomonadati</taxon>
        <taxon>Pseudomonadota</taxon>
        <taxon>Alphaproteobacteria</taxon>
        <taxon>Rhodospirillales</taxon>
        <taxon>Rhodovibrionaceae</taxon>
        <taxon>Limibacillus</taxon>
    </lineage>
</organism>
<evidence type="ECO:0000256" key="2">
    <source>
        <dbReference type="ARBA" id="ARBA00022475"/>
    </source>
</evidence>
<keyword evidence="7 8" id="KW-0472">Membrane</keyword>
<evidence type="ECO:0000256" key="7">
    <source>
        <dbReference type="ARBA" id="ARBA00023136"/>
    </source>
</evidence>
<keyword evidence="2" id="KW-1003">Cell membrane</keyword>
<evidence type="ECO:0000256" key="4">
    <source>
        <dbReference type="ARBA" id="ARBA00022679"/>
    </source>
</evidence>
<feature type="transmembrane region" description="Helical" evidence="8">
    <location>
        <begin position="192"/>
        <end position="214"/>
    </location>
</feature>
<dbReference type="RefSeq" id="WP_183415565.1">
    <property type="nucleotide sequence ID" value="NZ_JACHXA010000002.1"/>
</dbReference>
<dbReference type="AlphaFoldDB" id="A0A839SSS8"/>
<evidence type="ECO:0000259" key="9">
    <source>
        <dbReference type="Pfam" id="PF13231"/>
    </source>
</evidence>
<feature type="transmembrane region" description="Helical" evidence="8">
    <location>
        <begin position="36"/>
        <end position="56"/>
    </location>
</feature>
<sequence length="451" mass="50263">MARDLCCRGSCRSIGELRKIETEPTSEAGKSNWKNAINVVGVFSVLLKISLIFQTLGTNDVLYWAQFSDFTRNNSIVSIYSDIWYFNHPPLMAVVIWFLGAVSGESLWLFSALLRMMSVIADFGSLWLVWALGSLLLGPIRGVLTAALFALSPVMLLVSGVHGNTDPIFMFLVFLAVYVVVFKRAYFLAGLALGLALNIKIVPLIVLPAFIFCLPSWRARFRFVLGTLWPLAVGYLLPVYLAGPDLIRNIFVYKGTSGFWGIGWFFPAWREALLPILLIAIVSLSWLSSFRPGQPSRSESGSTLVKAVNLTFLIFMVLSPASAAQYLTWLAIPMALSGPVIQVGYSLVAGLYLLSFYAHYLGTGLVPVFFHHLGENTDLAVKYAALQSEFSWTTWDQFLVLEELPLAPVLWGFLMVLMILNCSRIVYDLVFKNPESRTYVMSRLGKFLKPS</sequence>
<keyword evidence="5 8" id="KW-0812">Transmembrane</keyword>
<evidence type="ECO:0000256" key="8">
    <source>
        <dbReference type="SAM" id="Phobius"/>
    </source>
</evidence>
<evidence type="ECO:0000313" key="11">
    <source>
        <dbReference type="Proteomes" id="UP000581135"/>
    </source>
</evidence>